<keyword evidence="1" id="KW-1133">Transmembrane helix</keyword>
<organism evidence="4 10">
    <name type="scientific">Acinetobacter baumannii</name>
    <dbReference type="NCBI Taxonomy" id="470"/>
    <lineage>
        <taxon>Bacteria</taxon>
        <taxon>Pseudomonadati</taxon>
        <taxon>Pseudomonadota</taxon>
        <taxon>Gammaproteobacteria</taxon>
        <taxon>Moraxellales</taxon>
        <taxon>Moraxellaceae</taxon>
        <taxon>Acinetobacter</taxon>
        <taxon>Acinetobacter calcoaceticus/baumannii complex</taxon>
    </lineage>
</organism>
<evidence type="ECO:0000313" key="11">
    <source>
        <dbReference type="Proteomes" id="UP000223291"/>
    </source>
</evidence>
<evidence type="ECO:0000313" key="8">
    <source>
        <dbReference type="Proteomes" id="UP000072389"/>
    </source>
</evidence>
<dbReference type="Proteomes" id="UP000076296">
    <property type="component" value="Unassembled WGS sequence"/>
</dbReference>
<dbReference type="EMBL" id="LRDT01000048">
    <property type="protein sequence ID" value="KZA11666.1"/>
    <property type="molecule type" value="Genomic_DNA"/>
</dbReference>
<evidence type="ECO:0000313" key="10">
    <source>
        <dbReference type="Proteomes" id="UP000197394"/>
    </source>
</evidence>
<reference evidence="2 8" key="1">
    <citation type="journal article" date="2014" name="Antimicrob. Agents Chemother.">
        <title>Triclosan can select for an AdeIJK-overexpressing mutant of Acinetobacter baumannii ATCC 17978 that displays reduced susceptibility to multiple antibiotics.</title>
        <authorList>
            <person name="Fernando D.M."/>
            <person name="Xu W."/>
            <person name="Loewen P.C."/>
            <person name="Zhanel G.G."/>
            <person name="Kumar A."/>
        </authorList>
    </citation>
    <scope>NUCLEOTIDE SEQUENCE [LARGE SCALE GENOMIC DNA]</scope>
    <source>
        <strain evidence="2 8">ATCC 17978</strain>
    </source>
</reference>
<reference evidence="3 9" key="3">
    <citation type="submission" date="2016-01" db="EMBL/GenBank/DDBJ databases">
        <title>Draft sequences of Acinetobacter baumannii isolates from wounded military personnel.</title>
        <authorList>
            <person name="Arivett B.A."/>
            <person name="Fiester S.E."/>
            <person name="Ream D.C."/>
            <person name="Actis L.A."/>
        </authorList>
    </citation>
    <scope>NUCLEOTIDE SEQUENCE [LARGE SCALE GENOMIC DNA]</scope>
    <source>
        <strain evidence="3 9">AB2828</strain>
    </source>
</reference>
<evidence type="ECO:0000313" key="7">
    <source>
        <dbReference type="EMBL" id="RTQ71112.1"/>
    </source>
</evidence>
<reference evidence="2" key="2">
    <citation type="submission" date="2015-12" db="EMBL/GenBank/DDBJ databases">
        <authorList>
            <person name="Singh M.K."/>
            <person name="Fernando D.M."/>
            <person name="Kumar A."/>
        </authorList>
    </citation>
    <scope>NUCLEOTIDE SEQUENCE</scope>
    <source>
        <strain evidence="2">ATCC 17978</strain>
    </source>
</reference>
<evidence type="ECO:0000313" key="9">
    <source>
        <dbReference type="Proteomes" id="UP000076296"/>
    </source>
</evidence>
<evidence type="ECO:0000313" key="3">
    <source>
        <dbReference type="EMBL" id="KZA11666.1"/>
    </source>
</evidence>
<dbReference type="EMBL" id="CP072271">
    <property type="protein sequence ID" value="QTK45632.1"/>
    <property type="molecule type" value="Genomic_DNA"/>
</dbReference>
<dbReference type="Proteomes" id="UP000223291">
    <property type="component" value="Unassembled WGS sequence"/>
</dbReference>
<evidence type="ECO:0000256" key="1">
    <source>
        <dbReference type="SAM" id="Phobius"/>
    </source>
</evidence>
<feature type="transmembrane region" description="Helical" evidence="1">
    <location>
        <begin position="9"/>
        <end position="28"/>
    </location>
</feature>
<keyword evidence="6" id="KW-0614">Plasmid</keyword>
<dbReference type="AlphaFoldDB" id="A0A0H4UVS3"/>
<dbReference type="Proteomes" id="UP000268239">
    <property type="component" value="Unassembled WGS sequence"/>
</dbReference>
<evidence type="ECO:0000313" key="4">
    <source>
        <dbReference type="EMBL" id="OWK65984.1"/>
    </source>
</evidence>
<keyword evidence="1" id="KW-0472">Membrane</keyword>
<reference evidence="6" key="8">
    <citation type="submission" date="2021-03" db="EMBL/GenBank/DDBJ databases">
        <title>Complete genome sequencing of Acinetobacter baumannii.</title>
        <authorList>
            <person name="Yadav B."/>
            <person name="Makwana N."/>
            <person name="Kharat A.S."/>
            <person name="Veeraraghavan B."/>
            <person name="Vijayakumar S."/>
            <person name="Priya M."/>
        </authorList>
    </citation>
    <scope>NUCLEOTIDE SEQUENCE</scope>
    <source>
        <strain evidence="6">KSK6</strain>
        <plasmid evidence="6">p1KSK6</plasmid>
    </source>
</reference>
<reference evidence="5 11" key="6">
    <citation type="submission" date="2017-09" db="EMBL/GenBank/DDBJ databases">
        <title>Draft genome of Acinetobacter baumannii strain I43, a mercury resistant bacteria.</title>
        <authorList>
            <person name="Siqueira K.A."/>
            <person name="Mello I.S."/>
            <person name="Mendes T.A."/>
            <person name="Soares M.A."/>
        </authorList>
    </citation>
    <scope>NUCLEOTIDE SEQUENCE [LARGE SCALE GENOMIC DNA]</scope>
    <source>
        <strain evidence="5 11">I43</strain>
    </source>
</reference>
<dbReference type="Proteomes" id="UP000072389">
    <property type="component" value="Chromosome"/>
</dbReference>
<gene>
    <name evidence="2" type="ORF">AUO97_08015</name>
    <name evidence="4" type="ORF">CBE85_13340</name>
    <name evidence="5" type="ORF">CPI82_16720</name>
    <name evidence="7" type="ORF">EJ062_16745</name>
    <name evidence="6" type="ORF">J6E47_19835</name>
    <name evidence="3" type="ORF">LV35_03575</name>
</gene>
<name>A0A0H4UVS3_ACIBA</name>
<evidence type="ECO:0000313" key="5">
    <source>
        <dbReference type="EMBL" id="PHQ01496.1"/>
    </source>
</evidence>
<reference evidence="7 12" key="7">
    <citation type="submission" date="2018-12" db="EMBL/GenBank/DDBJ databases">
        <title>Draft Genome Sequences Human Pathogenic Acinetobacter baumannii Strains.</title>
        <authorList>
            <person name="Madhi M."/>
            <person name="Ronco T."/>
            <person name="Olsen R.H."/>
            <person name="Hassani A."/>
        </authorList>
    </citation>
    <scope>NUCLEOTIDE SEQUENCE [LARGE SCALE GENOMIC DNA]</scope>
    <source>
        <strain evidence="7 12">AB3</strain>
    </source>
</reference>
<evidence type="ECO:0000313" key="2">
    <source>
        <dbReference type="EMBL" id="APP30758.1"/>
    </source>
</evidence>
<dbReference type="Proteomes" id="UP000197394">
    <property type="component" value="Unassembled WGS sequence"/>
</dbReference>
<evidence type="ECO:0000313" key="12">
    <source>
        <dbReference type="Proteomes" id="UP000268239"/>
    </source>
</evidence>
<reference evidence="2" key="4">
    <citation type="submission" date="2016-12" db="EMBL/GenBank/DDBJ databases">
        <authorList>
            <person name="Singh M."/>
            <person name="Fernando D."/>
            <person name="Kumar A."/>
        </authorList>
    </citation>
    <scope>NUCLEOTIDE SEQUENCE</scope>
    <source>
        <strain evidence="2">ATCC 17978</strain>
    </source>
</reference>
<dbReference type="EMBL" id="CP018664">
    <property type="protein sequence ID" value="APP30758.1"/>
    <property type="molecule type" value="Genomic_DNA"/>
</dbReference>
<evidence type="ECO:0000313" key="13">
    <source>
        <dbReference type="Proteomes" id="UP000664966"/>
    </source>
</evidence>
<keyword evidence="1" id="KW-0812">Transmembrane</keyword>
<dbReference type="EMBL" id="RXLU01000115">
    <property type="protein sequence ID" value="RTQ71112.1"/>
    <property type="molecule type" value="Genomic_DNA"/>
</dbReference>
<sequence>MNTALLVKILKIICLIIFITLVVLTFWICAIRDIFFIPVHAGFYKCDRPYIGVVTNNNEVNTTLTSKDYCVDLYIDYKNLRGNSKISPQKNEKLILDFSNLYTVSLAKKHSFFTSSSKSYDHELKNVGLFYLSYQQNWSSTQSDPKTVQPQLIINDFNLKTALF</sequence>
<dbReference type="EMBL" id="NXDV01000016">
    <property type="protein sequence ID" value="PHQ01496.1"/>
    <property type="molecule type" value="Genomic_DNA"/>
</dbReference>
<evidence type="ECO:0000313" key="6">
    <source>
        <dbReference type="EMBL" id="QTK45632.1"/>
    </source>
</evidence>
<dbReference type="RefSeq" id="WP_001090439.1">
    <property type="nucleotide sequence ID" value="NZ_CAJHFM010000036.1"/>
</dbReference>
<geneLocation type="plasmid" evidence="6 13">
    <name>p1KSK6</name>
</geneLocation>
<dbReference type="EMBL" id="NGKM01000014">
    <property type="protein sequence ID" value="OWK65984.1"/>
    <property type="molecule type" value="Genomic_DNA"/>
</dbReference>
<accession>A0A0H4UVS3</accession>
<reference evidence="4 10" key="5">
    <citation type="submission" date="2017-05" db="EMBL/GenBank/DDBJ databases">
        <title>Draft genome sequence of MDR A. baumannii AB360.</title>
        <authorList>
            <person name="Wareham D.W."/>
            <person name="Bean D.C."/>
        </authorList>
    </citation>
    <scope>NUCLEOTIDE SEQUENCE [LARGE SCALE GENOMIC DNA]</scope>
    <source>
        <strain evidence="4 10">AB360</strain>
    </source>
</reference>
<dbReference type="Proteomes" id="UP000664966">
    <property type="component" value="Plasmid p1KSK6"/>
</dbReference>
<protein>
    <submittedName>
        <fullName evidence="4">Uncharacterized protein</fullName>
    </submittedName>
</protein>
<proteinExistence type="predicted"/>